<dbReference type="OrthoDB" id="1147671at2"/>
<organism evidence="1 2">
    <name type="scientific">Daejeonella rubra</name>
    <dbReference type="NCBI Taxonomy" id="990371"/>
    <lineage>
        <taxon>Bacteria</taxon>
        <taxon>Pseudomonadati</taxon>
        <taxon>Bacteroidota</taxon>
        <taxon>Sphingobacteriia</taxon>
        <taxon>Sphingobacteriales</taxon>
        <taxon>Sphingobacteriaceae</taxon>
        <taxon>Daejeonella</taxon>
    </lineage>
</organism>
<dbReference type="RefSeq" id="WP_090705985.1">
    <property type="nucleotide sequence ID" value="NZ_FNHH01000024.1"/>
</dbReference>
<reference evidence="2" key="1">
    <citation type="submission" date="2016-10" db="EMBL/GenBank/DDBJ databases">
        <authorList>
            <person name="Varghese N."/>
            <person name="Submissions S."/>
        </authorList>
    </citation>
    <scope>NUCLEOTIDE SEQUENCE [LARGE SCALE GENOMIC DNA]</scope>
    <source>
        <strain evidence="2">DSM 24536</strain>
    </source>
</reference>
<name>A0A1G9WA28_9SPHI</name>
<dbReference type="Proteomes" id="UP000199226">
    <property type="component" value="Unassembled WGS sequence"/>
</dbReference>
<gene>
    <name evidence="1" type="ORF">SAMN05421813_12424</name>
</gene>
<dbReference type="STRING" id="990371.SAMN05421813_12424"/>
<evidence type="ECO:0000313" key="2">
    <source>
        <dbReference type="Proteomes" id="UP000199226"/>
    </source>
</evidence>
<evidence type="ECO:0008006" key="3">
    <source>
        <dbReference type="Google" id="ProtNLM"/>
    </source>
</evidence>
<evidence type="ECO:0000313" key="1">
    <source>
        <dbReference type="EMBL" id="SDM81081.1"/>
    </source>
</evidence>
<protein>
    <recommendedName>
        <fullName evidence="3">Uracil DNA glycosylase superfamily protein</fullName>
    </recommendedName>
</protein>
<proteinExistence type="predicted"/>
<dbReference type="AlphaFoldDB" id="A0A1G9WA28"/>
<keyword evidence="2" id="KW-1185">Reference proteome</keyword>
<accession>A0A1G9WA28</accession>
<sequence>MNIDLLNEVSTEVAKYSDYNEKLNKWAELTVEYCHNLNMEKKIDRAFFAFQSMPQYNPEVLILGLNPRGKDSYKAQYSNEKWGLKEAGRMTPEVFVQQNQWYYGGRYCQEEKKEWNILKNLKKTVAVHPDLQVLFTVDKIVYMNILYFNSDDYKEFIASTGKHWKEIYDTCVQLSKYLIFEIIQPKQILCLGIDKCFKSFTSGSKSEVLIAGDLQKTEINNIPVYGMTHPSAWKITDDRRKTIGLALYSDWFSKPLMASMGETITKILRILKQIADSKDLLLHIDRDKLSARFGAFKFQSRNTKALCFEFQNSFYSDLRYGLFQNKWLETAKKSDSPYNNWINLFESFNEPDFQDYFERIVERYKDELSR</sequence>
<dbReference type="EMBL" id="FNHH01000024">
    <property type="protein sequence ID" value="SDM81081.1"/>
    <property type="molecule type" value="Genomic_DNA"/>
</dbReference>